<dbReference type="EMBL" id="AEAH01002881">
    <property type="protein sequence ID" value="EGH34779.1"/>
    <property type="molecule type" value="Genomic_DNA"/>
</dbReference>
<name>F3FX37_PSESX</name>
<feature type="non-terminal residue" evidence="2">
    <location>
        <position position="75"/>
    </location>
</feature>
<dbReference type="Proteomes" id="UP000004471">
    <property type="component" value="Unassembled WGS sequence"/>
</dbReference>
<feature type="non-terminal residue" evidence="2">
    <location>
        <position position="1"/>
    </location>
</feature>
<evidence type="ECO:0000313" key="2">
    <source>
        <dbReference type="EMBL" id="EGH34779.1"/>
    </source>
</evidence>
<reference evidence="2 3" key="1">
    <citation type="journal article" date="2011" name="PLoS Pathog.">
        <title>Dynamic evolution of pathogenicity revealed by sequencing and comparative genomics of 19 Pseudomonas syringae isolates.</title>
        <authorList>
            <person name="Baltrus D.A."/>
            <person name="Nishimura M.T."/>
            <person name="Romanchuk A."/>
            <person name="Chang J.H."/>
            <person name="Mukhtar M.S."/>
            <person name="Cherkis K."/>
            <person name="Roach J."/>
            <person name="Grant S.R."/>
            <person name="Jones C.D."/>
            <person name="Dangl J.L."/>
        </authorList>
    </citation>
    <scope>NUCLEOTIDE SEQUENCE [LARGE SCALE GENOMIC DNA]</scope>
    <source>
        <strain evidence="3">M301072PT</strain>
    </source>
</reference>
<gene>
    <name evidence="2" type="ORF">PSYJA_39755</name>
</gene>
<organism evidence="2 3">
    <name type="scientific">Pseudomonas syringae pv. japonica str. M301072</name>
    <dbReference type="NCBI Taxonomy" id="629262"/>
    <lineage>
        <taxon>Bacteria</taxon>
        <taxon>Pseudomonadati</taxon>
        <taxon>Pseudomonadota</taxon>
        <taxon>Gammaproteobacteria</taxon>
        <taxon>Pseudomonadales</taxon>
        <taxon>Pseudomonadaceae</taxon>
        <taxon>Pseudomonas</taxon>
        <taxon>Pseudomonas syringae</taxon>
    </lineage>
</organism>
<dbReference type="InterPro" id="IPR057166">
    <property type="entry name" value="DUF7844"/>
</dbReference>
<dbReference type="AlphaFoldDB" id="F3FX37"/>
<evidence type="ECO:0000313" key="3">
    <source>
        <dbReference type="Proteomes" id="UP000004471"/>
    </source>
</evidence>
<evidence type="ECO:0000259" key="1">
    <source>
        <dbReference type="Pfam" id="PF25226"/>
    </source>
</evidence>
<proteinExistence type="predicted"/>
<protein>
    <recommendedName>
        <fullName evidence="1">DUF7844 domain-containing protein</fullName>
    </recommendedName>
</protein>
<feature type="domain" description="DUF7844" evidence="1">
    <location>
        <begin position="1"/>
        <end position="73"/>
    </location>
</feature>
<dbReference type="Pfam" id="PF25226">
    <property type="entry name" value="DUF7844"/>
    <property type="match status" value="1"/>
</dbReference>
<accession>F3FX37</accession>
<sequence>DMPQNAYGQAAGPYQLYLNSHLLASLTDGSAATAQTGRPHGTVRRELLATVLHELTHVYDRARLWSPSERAVCST</sequence>
<comment type="caution">
    <text evidence="2">The sequence shown here is derived from an EMBL/GenBank/DDBJ whole genome shotgun (WGS) entry which is preliminary data.</text>
</comment>